<organism evidence="7">
    <name type="scientific">marine metagenome</name>
    <dbReference type="NCBI Taxonomy" id="408172"/>
    <lineage>
        <taxon>unclassified sequences</taxon>
        <taxon>metagenomes</taxon>
        <taxon>ecological metagenomes</taxon>
    </lineage>
</organism>
<dbReference type="Gene3D" id="3.50.50.60">
    <property type="entry name" value="FAD/NAD(P)-binding domain"/>
    <property type="match status" value="1"/>
</dbReference>
<dbReference type="PRINTS" id="PR00420">
    <property type="entry name" value="RNGMNOXGNASE"/>
</dbReference>
<feature type="domain" description="FAD-binding" evidence="6">
    <location>
        <begin position="80"/>
        <end position="255"/>
    </location>
</feature>
<evidence type="ECO:0000256" key="5">
    <source>
        <dbReference type="ARBA" id="ARBA00023033"/>
    </source>
</evidence>
<dbReference type="SUPFAM" id="SSF51905">
    <property type="entry name" value="FAD/NAD(P)-binding domain"/>
    <property type="match status" value="1"/>
</dbReference>
<dbReference type="InterPro" id="IPR002938">
    <property type="entry name" value="FAD-bd"/>
</dbReference>
<keyword evidence="4" id="KW-0560">Oxidoreductase</keyword>
<dbReference type="EMBL" id="UINC01091854">
    <property type="protein sequence ID" value="SVC44946.1"/>
    <property type="molecule type" value="Genomic_DNA"/>
</dbReference>
<dbReference type="PANTHER" id="PTHR13789">
    <property type="entry name" value="MONOOXYGENASE"/>
    <property type="match status" value="1"/>
</dbReference>
<evidence type="ECO:0000256" key="3">
    <source>
        <dbReference type="ARBA" id="ARBA00022827"/>
    </source>
</evidence>
<sequence>VRPRAFVSRDWDTGAVTLDFALRGVAEERYGAPYITAHRGDLQLALYEALKPGSVRLGKLLRNIELGGNAIDLFFSDGTRAEADVVIGADGVHSRIREILLGPEEPIYTGHVAHRSIIPMERFDGHVFEDTTKWWHPDLHIVVYYITSNRSHIYLVSGVPEPEWPQDEWAVAGDPDAVRAAFGGFHDEVQLLLSRCTNVVNWAILERKPFELWAEGPLVLLGDACHPMKPHMGQGAAMAIEDAAMLVRCMTQHPTDFGYAFEVYAANRRDRTAKVQHFSHNNDWLQHAETSNPDWVFGYDVFTEPLLTPNTSLKFAD</sequence>
<keyword evidence="2" id="KW-0285">Flavoprotein</keyword>
<evidence type="ECO:0000256" key="2">
    <source>
        <dbReference type="ARBA" id="ARBA00022630"/>
    </source>
</evidence>
<protein>
    <recommendedName>
        <fullName evidence="6">FAD-binding domain-containing protein</fullName>
    </recommendedName>
</protein>
<dbReference type="SUPFAM" id="SSF54373">
    <property type="entry name" value="FAD-linked reductases, C-terminal domain"/>
    <property type="match status" value="1"/>
</dbReference>
<feature type="non-terminal residue" evidence="7">
    <location>
        <position position="1"/>
    </location>
</feature>
<reference evidence="7" key="1">
    <citation type="submission" date="2018-05" db="EMBL/GenBank/DDBJ databases">
        <authorList>
            <person name="Lanie J.A."/>
            <person name="Ng W.-L."/>
            <person name="Kazmierczak K.M."/>
            <person name="Andrzejewski T.M."/>
            <person name="Davidsen T.M."/>
            <person name="Wayne K.J."/>
            <person name="Tettelin H."/>
            <person name="Glass J.I."/>
            <person name="Rusch D."/>
            <person name="Podicherti R."/>
            <person name="Tsui H.-C.T."/>
            <person name="Winkler M.E."/>
        </authorList>
    </citation>
    <scope>NUCLEOTIDE SEQUENCE</scope>
</reference>
<evidence type="ECO:0000256" key="1">
    <source>
        <dbReference type="ARBA" id="ARBA00001974"/>
    </source>
</evidence>
<dbReference type="GO" id="GO:0071949">
    <property type="term" value="F:FAD binding"/>
    <property type="evidence" value="ECO:0007669"/>
    <property type="project" value="InterPro"/>
</dbReference>
<dbReference type="AlphaFoldDB" id="A0A382M7W1"/>
<dbReference type="PANTHER" id="PTHR13789:SF318">
    <property type="entry name" value="GERANYLGERANYL DIPHOSPHATE REDUCTASE"/>
    <property type="match status" value="1"/>
</dbReference>
<accession>A0A382M7W1</accession>
<dbReference type="GO" id="GO:0004497">
    <property type="term" value="F:monooxygenase activity"/>
    <property type="evidence" value="ECO:0007669"/>
    <property type="project" value="UniProtKB-KW"/>
</dbReference>
<proteinExistence type="predicted"/>
<keyword evidence="3" id="KW-0274">FAD</keyword>
<keyword evidence="5" id="KW-0503">Monooxygenase</keyword>
<dbReference type="InterPro" id="IPR050493">
    <property type="entry name" value="FAD-dep_Monooxygenase_BioMet"/>
</dbReference>
<evidence type="ECO:0000256" key="4">
    <source>
        <dbReference type="ARBA" id="ARBA00023002"/>
    </source>
</evidence>
<evidence type="ECO:0000259" key="6">
    <source>
        <dbReference type="Pfam" id="PF01494"/>
    </source>
</evidence>
<gene>
    <name evidence="7" type="ORF">METZ01_LOCUS297800</name>
</gene>
<name>A0A382M7W1_9ZZZZ</name>
<dbReference type="Pfam" id="PF01494">
    <property type="entry name" value="FAD_binding_3"/>
    <property type="match status" value="1"/>
</dbReference>
<comment type="cofactor">
    <cofactor evidence="1">
        <name>FAD</name>
        <dbReference type="ChEBI" id="CHEBI:57692"/>
    </cofactor>
</comment>
<dbReference type="InterPro" id="IPR036188">
    <property type="entry name" value="FAD/NAD-bd_sf"/>
</dbReference>
<evidence type="ECO:0000313" key="7">
    <source>
        <dbReference type="EMBL" id="SVC44946.1"/>
    </source>
</evidence>